<proteinExistence type="predicted"/>
<protein>
    <submittedName>
        <fullName evidence="2">Uncharacterized protein</fullName>
    </submittedName>
</protein>
<dbReference type="RefSeq" id="WP_349084571.1">
    <property type="nucleotide sequence ID" value="NZ_JBBMEK010000051.1"/>
</dbReference>
<evidence type="ECO:0000313" key="2">
    <source>
        <dbReference type="EMBL" id="MEQ2364633.1"/>
    </source>
</evidence>
<feature type="compositionally biased region" description="Pro residues" evidence="1">
    <location>
        <begin position="23"/>
        <end position="80"/>
    </location>
</feature>
<reference evidence="2 3" key="1">
    <citation type="submission" date="2024-03" db="EMBL/GenBank/DDBJ databases">
        <title>Human intestinal bacterial collection.</title>
        <authorList>
            <person name="Pauvert C."/>
            <person name="Hitch T.C.A."/>
            <person name="Clavel T."/>
        </authorList>
    </citation>
    <scope>NUCLEOTIDE SEQUENCE [LARGE SCALE GENOMIC DNA]</scope>
    <source>
        <strain evidence="2 3">CLA-AA-H190</strain>
    </source>
</reference>
<keyword evidence="3" id="KW-1185">Reference proteome</keyword>
<evidence type="ECO:0000256" key="1">
    <source>
        <dbReference type="SAM" id="MobiDB-lite"/>
    </source>
</evidence>
<dbReference type="EMBL" id="JBBMEK010000051">
    <property type="protein sequence ID" value="MEQ2364633.1"/>
    <property type="molecule type" value="Genomic_DNA"/>
</dbReference>
<organism evidence="2 3">
    <name type="scientific">Coprococcus intestinihominis</name>
    <dbReference type="NCBI Taxonomy" id="3133154"/>
    <lineage>
        <taxon>Bacteria</taxon>
        <taxon>Bacillati</taxon>
        <taxon>Bacillota</taxon>
        <taxon>Clostridia</taxon>
        <taxon>Lachnospirales</taxon>
        <taxon>Lachnospiraceae</taxon>
        <taxon>Coprococcus</taxon>
    </lineage>
</organism>
<accession>A0ABV1B3V7</accession>
<feature type="region of interest" description="Disordered" evidence="1">
    <location>
        <begin position="1"/>
        <end position="108"/>
    </location>
</feature>
<gene>
    <name evidence="2" type="ORF">WMO25_05920</name>
</gene>
<name>A0ABV1B3V7_9FIRM</name>
<dbReference type="Proteomes" id="UP001469749">
    <property type="component" value="Unassembled WGS sequence"/>
</dbReference>
<comment type="caution">
    <text evidence="2">The sequence shown here is derived from an EMBL/GenBank/DDBJ whole genome shotgun (WGS) entry which is preliminary data.</text>
</comment>
<evidence type="ECO:0000313" key="3">
    <source>
        <dbReference type="Proteomes" id="UP001469749"/>
    </source>
</evidence>
<sequence length="235" mass="26967">MAYNYQRNCPPCGGRPPYRDPWGSPPPGAGRPPYQGPWGPPPPGAGRPPYQRPWGPPPPGAGRPPHQGPWGPPPQGPGRPPYRGSWGTAGQNHRLQSQSCAQEEEQEADDLYMTDMPEPGQMEEDWLYMQQLYPNTARKLVYYIEDAADRLEYENSMMFDNYPDRIAVEQVVKEIIAVIQENDPALITMPEDTAVSDRKGDQTWDSCMEEMIQIMLLGEMHHRRWRYQQMNRRNY</sequence>